<dbReference type="EMBL" id="JACBJI010000005">
    <property type="protein sequence ID" value="NYA71879.1"/>
    <property type="molecule type" value="Genomic_DNA"/>
</dbReference>
<evidence type="ECO:0000256" key="1">
    <source>
        <dbReference type="ARBA" id="ARBA00022729"/>
    </source>
</evidence>
<keyword evidence="3" id="KW-1185">Reference proteome</keyword>
<dbReference type="Gene3D" id="3.90.10.10">
    <property type="entry name" value="Cytochrome C3"/>
    <property type="match status" value="1"/>
</dbReference>
<name>A0A7Y8Y3E5_9FLAO</name>
<proteinExistence type="predicted"/>
<gene>
    <name evidence="2" type="ORF">HZF10_13180</name>
</gene>
<dbReference type="PANTHER" id="PTHR35038:SF8">
    <property type="entry name" value="C-TYPE POLYHEME CYTOCHROME OMCC"/>
    <property type="match status" value="1"/>
</dbReference>
<dbReference type="Gene3D" id="1.10.1130.10">
    <property type="entry name" value="Flavocytochrome C3, Chain A"/>
    <property type="match status" value="1"/>
</dbReference>
<keyword evidence="1" id="KW-0732">Signal</keyword>
<evidence type="ECO:0000313" key="2">
    <source>
        <dbReference type="EMBL" id="NYA71879.1"/>
    </source>
</evidence>
<dbReference type="PANTHER" id="PTHR35038">
    <property type="entry name" value="DISSIMILATORY SULFITE REDUCTASE SIRA"/>
    <property type="match status" value="1"/>
</dbReference>
<dbReference type="InterPro" id="IPR051829">
    <property type="entry name" value="Multiheme_Cytochr_ET"/>
</dbReference>
<reference evidence="2 3" key="1">
    <citation type="submission" date="2020-07" db="EMBL/GenBank/DDBJ databases">
        <authorList>
            <person name="Sun Q."/>
        </authorList>
    </citation>
    <scope>NUCLEOTIDE SEQUENCE [LARGE SCALE GENOMIC DNA]</scope>
    <source>
        <strain evidence="2 3">MAH-1</strain>
    </source>
</reference>
<dbReference type="PROSITE" id="PS51257">
    <property type="entry name" value="PROKAR_LIPOPROTEIN"/>
    <property type="match status" value="1"/>
</dbReference>
<dbReference type="InterPro" id="IPR036280">
    <property type="entry name" value="Multihaem_cyt_sf"/>
</dbReference>
<dbReference type="Proteomes" id="UP000535020">
    <property type="component" value="Unassembled WGS sequence"/>
</dbReference>
<organism evidence="2 3">
    <name type="scientific">Flavobacterium agri</name>
    <dbReference type="NCBI Taxonomy" id="2743471"/>
    <lineage>
        <taxon>Bacteria</taxon>
        <taxon>Pseudomonadati</taxon>
        <taxon>Bacteroidota</taxon>
        <taxon>Flavobacteriia</taxon>
        <taxon>Flavobacteriales</taxon>
        <taxon>Flavobacteriaceae</taxon>
        <taxon>Flavobacterium</taxon>
    </lineage>
</organism>
<comment type="caution">
    <text evidence="2">The sequence shown here is derived from an EMBL/GenBank/DDBJ whole genome shotgun (WGS) entry which is preliminary data.</text>
</comment>
<sequence>MKNFRFFTFLLMLAFVSCKNEDAQYIDPRGTDYAGAQSCVECHSDISHSAMVTAHMKATAPATAENVLGSFESGQNTFVYGPNSTITMEKQGDSLYQVWKKDGEIQRKHAFDIVFGGRNAQTAVYWHNLNTYELPVSFYRSANGWGTSPGFSPTDPNFDRKMIKDCYACHSSNVRSVDAKVTSQQQNAFTMDVEDVIHKENIIYGIDCERCHGPAKKHVDYHKKFPDVKIAQQIKSFKSMGKQQKLDACSICHAGSDGMKLKSRFDFKPGDNLNDYYRPLPNAEIDVHGNQHGMLTQSKCFTKSTNMDCTTCHDAHENAPKEPSYYSRICSSCHAHPNHSKETVASASKEDLELKCVECHMPKQDSRAITFYTAFNSPNQSYQLRTHKIGVYPNKKSAK</sequence>
<evidence type="ECO:0000313" key="3">
    <source>
        <dbReference type="Proteomes" id="UP000535020"/>
    </source>
</evidence>
<protein>
    <recommendedName>
        <fullName evidence="4">Doubled CXXCH domain-containing protein</fullName>
    </recommendedName>
</protein>
<dbReference type="SUPFAM" id="SSF48695">
    <property type="entry name" value="Multiheme cytochromes"/>
    <property type="match status" value="1"/>
</dbReference>
<evidence type="ECO:0008006" key="4">
    <source>
        <dbReference type="Google" id="ProtNLM"/>
    </source>
</evidence>
<dbReference type="RefSeq" id="WP_176006686.1">
    <property type="nucleotide sequence ID" value="NZ_JABWMI010000014.1"/>
</dbReference>
<dbReference type="AlphaFoldDB" id="A0A7Y8Y3E5"/>
<accession>A0A7Y8Y3E5</accession>